<feature type="transmembrane region" description="Helical" evidence="1">
    <location>
        <begin position="296"/>
        <end position="319"/>
    </location>
</feature>
<feature type="transmembrane region" description="Helical" evidence="1">
    <location>
        <begin position="263"/>
        <end position="284"/>
    </location>
</feature>
<feature type="transmembrane region" description="Helical" evidence="1">
    <location>
        <begin position="195"/>
        <end position="215"/>
    </location>
</feature>
<feature type="transmembrane region" description="Helical" evidence="1">
    <location>
        <begin position="131"/>
        <end position="154"/>
    </location>
</feature>
<evidence type="ECO:0000313" key="3">
    <source>
        <dbReference type="Proteomes" id="UP000433089"/>
    </source>
</evidence>
<reference evidence="2 3" key="1">
    <citation type="submission" date="2019-10" db="EMBL/GenBank/DDBJ databases">
        <authorList>
            <person name="Karimi E."/>
        </authorList>
    </citation>
    <scope>NUCLEOTIDE SEQUENCE [LARGE SCALE GENOMIC DNA]</scope>
    <source>
        <strain evidence="2">Bacillus sp. 348</strain>
    </source>
</reference>
<name>A0A653LVT2_BACAB</name>
<dbReference type="AlphaFoldDB" id="A0A653LVT2"/>
<dbReference type="EMBL" id="CABWLH010000006">
    <property type="protein sequence ID" value="VXA96395.1"/>
    <property type="molecule type" value="Genomic_DNA"/>
</dbReference>
<feature type="transmembrane region" description="Helical" evidence="1">
    <location>
        <begin position="25"/>
        <end position="48"/>
    </location>
</feature>
<proteinExistence type="predicted"/>
<keyword evidence="1" id="KW-1133">Transmembrane helix</keyword>
<feature type="transmembrane region" description="Helical" evidence="1">
    <location>
        <begin position="54"/>
        <end position="77"/>
    </location>
</feature>
<feature type="transmembrane region" description="Helical" evidence="1">
    <location>
        <begin position="166"/>
        <end position="183"/>
    </location>
</feature>
<dbReference type="Proteomes" id="UP000433089">
    <property type="component" value="Unassembled WGS sequence"/>
</dbReference>
<feature type="transmembrane region" description="Helical" evidence="1">
    <location>
        <begin position="103"/>
        <end position="125"/>
    </location>
</feature>
<feature type="transmembrane region" description="Helical" evidence="1">
    <location>
        <begin position="340"/>
        <end position="361"/>
    </location>
</feature>
<feature type="transmembrane region" description="Helical" evidence="1">
    <location>
        <begin position="373"/>
        <end position="399"/>
    </location>
</feature>
<feature type="transmembrane region" description="Helical" evidence="1">
    <location>
        <begin position="438"/>
        <end position="459"/>
    </location>
</feature>
<accession>A0A653LVT2</accession>
<evidence type="ECO:0000313" key="2">
    <source>
        <dbReference type="EMBL" id="VXA96395.1"/>
    </source>
</evidence>
<protein>
    <submittedName>
        <fullName evidence="2">Uncharacterized protein</fullName>
    </submittedName>
</protein>
<sequence>MHIFIVYTKILILNELRGYQRNRPYLYVLFAMNYILAPLFLGGLLAFFVKNVSIIYISFFIFLTTIHLDKSLMRILFSSDKKQMAILKLNMDQYIFGKDMSKFFGVMIGFICFFLGSFCMILNTHALYHSFILGALGISSLLFGYLLRLNLLLLLTRPRFFSITPMIQYITTGIIASWMFFVFKFELFSIPFSNQLVLTLAALIFLTSLILLINWKKNLRYTPIFHSDEKDRNHQNTTSRSFDHILFFEITLLLRNPPIQWSVLLFILTISGGLFTLILYGVHTNQIETLNIENDFLFIFSVIFPMIFISNALQSYVSFDVDGPIIPLKHRLPHFIKNKINSKLILSVLLHMFFCIVYAIFSTFTINVDHPFYVIFTLLVSSVLIGVCTVGSTVLFPYFKWEYVYQVPSTLSKLTLNLCFSFILGLSVMSSYNLASFIAANTIMIVCTVIIIVIMFLFWDKTINKNCKSVKTLFE</sequence>
<organism evidence="2 3">
    <name type="scientific">Bacillus altitudinis</name>
    <dbReference type="NCBI Taxonomy" id="293387"/>
    <lineage>
        <taxon>Bacteria</taxon>
        <taxon>Bacillati</taxon>
        <taxon>Bacillota</taxon>
        <taxon>Bacilli</taxon>
        <taxon>Bacillales</taxon>
        <taxon>Bacillaceae</taxon>
        <taxon>Bacillus</taxon>
    </lineage>
</organism>
<evidence type="ECO:0000256" key="1">
    <source>
        <dbReference type="SAM" id="Phobius"/>
    </source>
</evidence>
<keyword evidence="1" id="KW-0472">Membrane</keyword>
<keyword evidence="1" id="KW-0812">Transmembrane</keyword>
<gene>
    <name evidence="2" type="ORF">BACI348_140118</name>
</gene>
<feature type="transmembrane region" description="Helical" evidence="1">
    <location>
        <begin position="411"/>
        <end position="432"/>
    </location>
</feature>